<comment type="caution">
    <text evidence="2">The sequence shown here is derived from an EMBL/GenBank/DDBJ whole genome shotgun (WGS) entry which is preliminary data.</text>
</comment>
<keyword evidence="3" id="KW-1185">Reference proteome</keyword>
<sequence>MSDLRQAIREILAEEIARLRPELTAAAPQVTEEAITIRSSADLNDFALRLLDRAQDGRLIADLAAGRHRFALAGTAAPGQAAPPVHAHQPAAPAPTAAPQAEFLRGMVSERDIAGLADGTRVVRVGKSVRLTPLARDELARRGIQLERVST</sequence>
<evidence type="ECO:0000313" key="3">
    <source>
        <dbReference type="Proteomes" id="UP001595443"/>
    </source>
</evidence>
<accession>A0ABV7AEX0</accession>
<dbReference type="Proteomes" id="UP001595443">
    <property type="component" value="Unassembled WGS sequence"/>
</dbReference>
<protein>
    <submittedName>
        <fullName evidence="2">Uncharacterized protein</fullName>
    </submittedName>
</protein>
<reference evidence="3" key="1">
    <citation type="journal article" date="2019" name="Int. J. Syst. Evol. Microbiol.">
        <title>The Global Catalogue of Microorganisms (GCM) 10K type strain sequencing project: providing services to taxonomists for standard genome sequencing and annotation.</title>
        <authorList>
            <consortium name="The Broad Institute Genomics Platform"/>
            <consortium name="The Broad Institute Genome Sequencing Center for Infectious Disease"/>
            <person name="Wu L."/>
            <person name="Ma J."/>
        </authorList>
    </citation>
    <scope>NUCLEOTIDE SEQUENCE [LARGE SCALE GENOMIC DNA]</scope>
    <source>
        <strain evidence="3">KCTC 62192</strain>
    </source>
</reference>
<evidence type="ECO:0000313" key="2">
    <source>
        <dbReference type="EMBL" id="MFC2967904.1"/>
    </source>
</evidence>
<organism evidence="2 3">
    <name type="scientific">Acidimangrovimonas pyrenivorans</name>
    <dbReference type="NCBI Taxonomy" id="2030798"/>
    <lineage>
        <taxon>Bacteria</taxon>
        <taxon>Pseudomonadati</taxon>
        <taxon>Pseudomonadota</taxon>
        <taxon>Alphaproteobacteria</taxon>
        <taxon>Rhodobacterales</taxon>
        <taxon>Paracoccaceae</taxon>
        <taxon>Acidimangrovimonas</taxon>
    </lineage>
</organism>
<feature type="region of interest" description="Disordered" evidence="1">
    <location>
        <begin position="75"/>
        <end position="98"/>
    </location>
</feature>
<name>A0ABV7AEX0_9RHOB</name>
<dbReference type="EMBL" id="JBHRSK010000004">
    <property type="protein sequence ID" value="MFC2967904.1"/>
    <property type="molecule type" value="Genomic_DNA"/>
</dbReference>
<gene>
    <name evidence="2" type="ORF">ACFOES_07345</name>
</gene>
<evidence type="ECO:0000256" key="1">
    <source>
        <dbReference type="SAM" id="MobiDB-lite"/>
    </source>
</evidence>
<proteinExistence type="predicted"/>
<dbReference type="RefSeq" id="WP_377832550.1">
    <property type="nucleotide sequence ID" value="NZ_JBHRSK010000004.1"/>
</dbReference>